<evidence type="ECO:0000313" key="12">
    <source>
        <dbReference type="Proteomes" id="UP000295367"/>
    </source>
</evidence>
<dbReference type="GO" id="GO:0016020">
    <property type="term" value="C:membrane"/>
    <property type="evidence" value="ECO:0007669"/>
    <property type="project" value="InterPro"/>
</dbReference>
<evidence type="ECO:0000256" key="9">
    <source>
        <dbReference type="SAM" id="Phobius"/>
    </source>
</evidence>
<feature type="transmembrane region" description="Helical" evidence="9">
    <location>
        <begin position="12"/>
        <end position="29"/>
    </location>
</feature>
<dbReference type="GO" id="GO:0004222">
    <property type="term" value="F:metalloendopeptidase activity"/>
    <property type="evidence" value="ECO:0007669"/>
    <property type="project" value="InterPro"/>
</dbReference>
<dbReference type="GO" id="GO:0051603">
    <property type="term" value="P:proteolysis involved in protein catabolic process"/>
    <property type="evidence" value="ECO:0007669"/>
    <property type="project" value="TreeGrafter"/>
</dbReference>
<dbReference type="PANTHER" id="PTHR22726">
    <property type="entry name" value="METALLOENDOPEPTIDASE OMA1"/>
    <property type="match status" value="1"/>
</dbReference>
<keyword evidence="6" id="KW-0378">Hydrolase</keyword>
<name>A0A4R3XUU3_9PROT</name>
<evidence type="ECO:0000313" key="11">
    <source>
        <dbReference type="EMBL" id="TCV82521.1"/>
    </source>
</evidence>
<sequence>MRLALGIKMRKLTHIFYCTSIGTITYYGYHSTMRILYLLALLASFIPSSMADGLPDLGEASQSAFSPQQERRIGDAIMRDIYRDSHYLDDAEVSEYLNNLGYRLVSHSPDNQRDFEFFAIKDGTLNAFALPGGYIGVHTGLILAAQNESELAGVLAHEIAHVTQRHLARLIAGQQQSTLPSLAALALAILASRSNPQLASAAITTVQAKSIQNQLDFTRDHEKEADRIGFQIMKQSGFDTNGMSNFFERLQKYNRVYENNAPEYLRTHPLTNDRIADMQNRAANIPYRQVPDSMDFQLIRAKLRAFQGHPEQAIASFKEILNDKKYTYEASAHFGLANAYMRARNFAGANNELNILKKSNVNNAMVANFEAQLKIAVGQPESATELYRAAFKHYPGNRAIAYGYAESLLQGKHSREALQLIQDQLRSYPSDAKLYDLQAQGYAAQGKNLLQHQSLAEAYFRRGNLTAAIEQLQIAQKTKDGDFYQASIIEARMKELRALDAESKKQ</sequence>
<dbReference type="Gene3D" id="1.25.40.10">
    <property type="entry name" value="Tetratricopeptide repeat domain"/>
    <property type="match status" value="1"/>
</dbReference>
<dbReference type="Proteomes" id="UP000295367">
    <property type="component" value="Unassembled WGS sequence"/>
</dbReference>
<dbReference type="Gene3D" id="3.30.2010.10">
    <property type="entry name" value="Metalloproteases ('zincins'), catalytic domain"/>
    <property type="match status" value="1"/>
</dbReference>
<keyword evidence="3" id="KW-0479">Metal-binding</keyword>
<evidence type="ECO:0000259" key="10">
    <source>
        <dbReference type="Pfam" id="PF01435"/>
    </source>
</evidence>
<dbReference type="InterPro" id="IPR051156">
    <property type="entry name" value="Mito/Outer_Membr_Metalloprot"/>
</dbReference>
<keyword evidence="9" id="KW-0812">Transmembrane</keyword>
<keyword evidence="4" id="KW-0732">Signal</keyword>
<dbReference type="InterPro" id="IPR030873">
    <property type="entry name" value="Protease_BepA"/>
</dbReference>
<dbReference type="Pfam" id="PF01435">
    <property type="entry name" value="Peptidase_M48"/>
    <property type="match status" value="1"/>
</dbReference>
<keyword evidence="9" id="KW-1133">Transmembrane helix</keyword>
<evidence type="ECO:0000256" key="7">
    <source>
        <dbReference type="ARBA" id="ARBA00022833"/>
    </source>
</evidence>
<keyword evidence="7" id="KW-0862">Zinc</keyword>
<dbReference type="CDD" id="cd07333">
    <property type="entry name" value="M48C_bepA_like"/>
    <property type="match status" value="1"/>
</dbReference>
<dbReference type="PANTHER" id="PTHR22726:SF1">
    <property type="entry name" value="METALLOENDOPEPTIDASE OMA1, MITOCHONDRIAL"/>
    <property type="match status" value="1"/>
</dbReference>
<dbReference type="InterPro" id="IPR001915">
    <property type="entry name" value="Peptidase_M48"/>
</dbReference>
<keyword evidence="8" id="KW-0482">Metalloprotease</keyword>
<dbReference type="InterPro" id="IPR011990">
    <property type="entry name" value="TPR-like_helical_dom_sf"/>
</dbReference>
<protein>
    <submittedName>
        <fullName evidence="11">Putative Zn-dependent protease</fullName>
    </submittedName>
</protein>
<keyword evidence="5" id="KW-0574">Periplasm</keyword>
<keyword evidence="2 11" id="KW-0645">Protease</keyword>
<evidence type="ECO:0000256" key="3">
    <source>
        <dbReference type="ARBA" id="ARBA00022723"/>
    </source>
</evidence>
<dbReference type="SUPFAM" id="SSF48452">
    <property type="entry name" value="TPR-like"/>
    <property type="match status" value="1"/>
</dbReference>
<gene>
    <name evidence="11" type="ORF">EDC63_12015</name>
</gene>
<keyword evidence="9" id="KW-0472">Membrane</keyword>
<feature type="domain" description="Peptidase M48" evidence="10">
    <location>
        <begin position="106"/>
        <end position="281"/>
    </location>
</feature>
<evidence type="ECO:0000256" key="1">
    <source>
        <dbReference type="ARBA" id="ARBA00001947"/>
    </source>
</evidence>
<dbReference type="EMBL" id="SMCO01000020">
    <property type="protein sequence ID" value="TCV82521.1"/>
    <property type="molecule type" value="Genomic_DNA"/>
</dbReference>
<accession>A0A4R3XUU3</accession>
<organism evidence="11 12">
    <name type="scientific">Sulfurirhabdus autotrophica</name>
    <dbReference type="NCBI Taxonomy" id="1706046"/>
    <lineage>
        <taxon>Bacteria</taxon>
        <taxon>Pseudomonadati</taxon>
        <taxon>Pseudomonadota</taxon>
        <taxon>Betaproteobacteria</taxon>
        <taxon>Nitrosomonadales</taxon>
        <taxon>Sulfuricellaceae</taxon>
        <taxon>Sulfurirhabdus</taxon>
    </lineage>
</organism>
<evidence type="ECO:0000256" key="6">
    <source>
        <dbReference type="ARBA" id="ARBA00022801"/>
    </source>
</evidence>
<reference evidence="11 12" key="1">
    <citation type="submission" date="2019-03" db="EMBL/GenBank/DDBJ databases">
        <title>Genomic Encyclopedia of Type Strains, Phase IV (KMG-IV): sequencing the most valuable type-strain genomes for metagenomic binning, comparative biology and taxonomic classification.</title>
        <authorList>
            <person name="Goeker M."/>
        </authorList>
    </citation>
    <scope>NUCLEOTIDE SEQUENCE [LARGE SCALE GENOMIC DNA]</scope>
    <source>
        <strain evidence="11 12">DSM 100309</strain>
    </source>
</reference>
<evidence type="ECO:0000256" key="2">
    <source>
        <dbReference type="ARBA" id="ARBA00022670"/>
    </source>
</evidence>
<dbReference type="Pfam" id="PF13432">
    <property type="entry name" value="TPR_16"/>
    <property type="match status" value="1"/>
</dbReference>
<comment type="cofactor">
    <cofactor evidence="1">
        <name>Zn(2+)</name>
        <dbReference type="ChEBI" id="CHEBI:29105"/>
    </cofactor>
</comment>
<keyword evidence="12" id="KW-1185">Reference proteome</keyword>
<evidence type="ECO:0000256" key="4">
    <source>
        <dbReference type="ARBA" id="ARBA00022729"/>
    </source>
</evidence>
<dbReference type="Pfam" id="PF14559">
    <property type="entry name" value="TPR_19"/>
    <property type="match status" value="1"/>
</dbReference>
<evidence type="ECO:0000256" key="8">
    <source>
        <dbReference type="ARBA" id="ARBA00023049"/>
    </source>
</evidence>
<proteinExistence type="inferred from homology"/>
<dbReference type="HAMAP" id="MF_00997">
    <property type="entry name" value="Protease_BepA"/>
    <property type="match status" value="1"/>
</dbReference>
<evidence type="ECO:0000256" key="5">
    <source>
        <dbReference type="ARBA" id="ARBA00022764"/>
    </source>
</evidence>
<dbReference type="AlphaFoldDB" id="A0A4R3XUU3"/>
<comment type="caution">
    <text evidence="11">The sequence shown here is derived from an EMBL/GenBank/DDBJ whole genome shotgun (WGS) entry which is preliminary data.</text>
</comment>
<dbReference type="GO" id="GO:0046872">
    <property type="term" value="F:metal ion binding"/>
    <property type="evidence" value="ECO:0007669"/>
    <property type="project" value="UniProtKB-KW"/>
</dbReference>